<comment type="catalytic activity">
    <reaction evidence="14">
        <text>ATP + H2O = ADP + phosphate + H(+)</text>
        <dbReference type="Rhea" id="RHEA:13065"/>
        <dbReference type="ChEBI" id="CHEBI:15377"/>
        <dbReference type="ChEBI" id="CHEBI:15378"/>
        <dbReference type="ChEBI" id="CHEBI:30616"/>
        <dbReference type="ChEBI" id="CHEBI:43474"/>
        <dbReference type="ChEBI" id="CHEBI:456216"/>
        <dbReference type="EC" id="5.6.2.4"/>
    </reaction>
</comment>
<dbReference type="GO" id="GO:0005524">
    <property type="term" value="F:ATP binding"/>
    <property type="evidence" value="ECO:0007669"/>
    <property type="project" value="UniProtKB-UniRule"/>
</dbReference>
<keyword evidence="5 15" id="KW-0378">Hydrolase</keyword>
<keyword evidence="9" id="KW-0238">DNA-binding</keyword>
<dbReference type="InterPro" id="IPR011604">
    <property type="entry name" value="PDDEXK-like_dom_sf"/>
</dbReference>
<dbReference type="Proteomes" id="UP000235703">
    <property type="component" value="Unassembled WGS sequence"/>
</dbReference>
<evidence type="ECO:0000256" key="4">
    <source>
        <dbReference type="ARBA" id="ARBA00022763"/>
    </source>
</evidence>
<evidence type="ECO:0000259" key="17">
    <source>
        <dbReference type="PROSITE" id="PS51198"/>
    </source>
</evidence>
<dbReference type="SUPFAM" id="SSF52980">
    <property type="entry name" value="Restriction endonuclease-like"/>
    <property type="match status" value="1"/>
</dbReference>
<dbReference type="Gene3D" id="1.10.10.160">
    <property type="match status" value="1"/>
</dbReference>
<dbReference type="GO" id="GO:0043138">
    <property type="term" value="F:3'-5' DNA helicase activity"/>
    <property type="evidence" value="ECO:0007669"/>
    <property type="project" value="UniProtKB-EC"/>
</dbReference>
<feature type="region of interest" description="Disordered" evidence="16">
    <location>
        <begin position="1"/>
        <end position="22"/>
    </location>
</feature>
<evidence type="ECO:0000256" key="7">
    <source>
        <dbReference type="ARBA" id="ARBA00022839"/>
    </source>
</evidence>
<dbReference type="EMBL" id="PNFZ01000008">
    <property type="protein sequence ID" value="PMB97241.1"/>
    <property type="molecule type" value="Genomic_DNA"/>
</dbReference>
<keyword evidence="3 15" id="KW-0547">Nucleotide-binding</keyword>
<keyword evidence="11" id="KW-0413">Isomerase</keyword>
<dbReference type="AlphaFoldDB" id="A0A2N6PEY3"/>
<dbReference type="OrthoDB" id="4812256at2"/>
<dbReference type="CDD" id="cd17932">
    <property type="entry name" value="DEXQc_UvrD"/>
    <property type="match status" value="1"/>
</dbReference>
<dbReference type="GO" id="GO:0003677">
    <property type="term" value="F:DNA binding"/>
    <property type="evidence" value="ECO:0007669"/>
    <property type="project" value="UniProtKB-KW"/>
</dbReference>
<keyword evidence="4" id="KW-0227">DNA damage</keyword>
<dbReference type="Pfam" id="PF00580">
    <property type="entry name" value="UvrD-helicase"/>
    <property type="match status" value="1"/>
</dbReference>
<dbReference type="InterPro" id="IPR027417">
    <property type="entry name" value="P-loop_NTPase"/>
</dbReference>
<keyword evidence="7" id="KW-0269">Exonuclease</keyword>
<dbReference type="GO" id="GO:0004527">
    <property type="term" value="F:exonuclease activity"/>
    <property type="evidence" value="ECO:0007669"/>
    <property type="project" value="UniProtKB-KW"/>
</dbReference>
<dbReference type="InterPro" id="IPR014017">
    <property type="entry name" value="DNA_helicase_UvrD-like_C"/>
</dbReference>
<evidence type="ECO:0000256" key="13">
    <source>
        <dbReference type="ARBA" id="ARBA00034808"/>
    </source>
</evidence>
<evidence type="ECO:0000256" key="11">
    <source>
        <dbReference type="ARBA" id="ARBA00023235"/>
    </source>
</evidence>
<comment type="catalytic activity">
    <reaction evidence="12">
        <text>Couples ATP hydrolysis with the unwinding of duplex DNA by translocating in the 3'-5' direction.</text>
        <dbReference type="EC" id="5.6.2.4"/>
    </reaction>
</comment>
<dbReference type="PANTHER" id="PTHR11070:SF2">
    <property type="entry name" value="ATP-DEPENDENT DNA HELICASE SRS2"/>
    <property type="match status" value="1"/>
</dbReference>
<evidence type="ECO:0000256" key="14">
    <source>
        <dbReference type="ARBA" id="ARBA00048988"/>
    </source>
</evidence>
<keyword evidence="8 15" id="KW-0067">ATP-binding</keyword>
<proteinExistence type="inferred from homology"/>
<evidence type="ECO:0000256" key="10">
    <source>
        <dbReference type="ARBA" id="ARBA00023204"/>
    </source>
</evidence>
<protein>
    <recommendedName>
        <fullName evidence="13">DNA 3'-5' helicase</fullName>
        <ecNumber evidence="13">5.6.2.4</ecNumber>
    </recommendedName>
</protein>
<dbReference type="GO" id="GO:0005829">
    <property type="term" value="C:cytosol"/>
    <property type="evidence" value="ECO:0007669"/>
    <property type="project" value="TreeGrafter"/>
</dbReference>
<evidence type="ECO:0000256" key="9">
    <source>
        <dbReference type="ARBA" id="ARBA00023125"/>
    </source>
</evidence>
<gene>
    <name evidence="18" type="ORF">CJ198_11875</name>
</gene>
<evidence type="ECO:0000256" key="8">
    <source>
        <dbReference type="ARBA" id="ARBA00022840"/>
    </source>
</evidence>
<evidence type="ECO:0000256" key="15">
    <source>
        <dbReference type="PROSITE-ProRule" id="PRU00560"/>
    </source>
</evidence>
<evidence type="ECO:0000256" key="5">
    <source>
        <dbReference type="ARBA" id="ARBA00022801"/>
    </source>
</evidence>
<dbReference type="EC" id="5.6.2.4" evidence="13"/>
<dbReference type="PANTHER" id="PTHR11070">
    <property type="entry name" value="UVRD / RECB / PCRA DNA HELICASE FAMILY MEMBER"/>
    <property type="match status" value="1"/>
</dbReference>
<organism evidence="18 19">
    <name type="scientific">Brevibacterium luteolum</name>
    <dbReference type="NCBI Taxonomy" id="199591"/>
    <lineage>
        <taxon>Bacteria</taxon>
        <taxon>Bacillati</taxon>
        <taxon>Actinomycetota</taxon>
        <taxon>Actinomycetes</taxon>
        <taxon>Micrococcales</taxon>
        <taxon>Brevibacteriaceae</taxon>
        <taxon>Brevibacterium</taxon>
    </lineage>
</organism>
<name>A0A2N6PEY3_9MICO</name>
<feature type="domain" description="UvrD-like helicase ATP-binding" evidence="17">
    <location>
        <begin position="8"/>
        <end position="303"/>
    </location>
</feature>
<evidence type="ECO:0000256" key="16">
    <source>
        <dbReference type="SAM" id="MobiDB-lite"/>
    </source>
</evidence>
<dbReference type="Pfam" id="PF12705">
    <property type="entry name" value="PDDEXK_1"/>
    <property type="match status" value="1"/>
</dbReference>
<keyword evidence="10" id="KW-0234">DNA repair</keyword>
<evidence type="ECO:0000313" key="18">
    <source>
        <dbReference type="EMBL" id="PMB97241.1"/>
    </source>
</evidence>
<dbReference type="GO" id="GO:0033202">
    <property type="term" value="C:DNA helicase complex"/>
    <property type="evidence" value="ECO:0007669"/>
    <property type="project" value="TreeGrafter"/>
</dbReference>
<evidence type="ECO:0000256" key="3">
    <source>
        <dbReference type="ARBA" id="ARBA00022741"/>
    </source>
</evidence>
<dbReference type="SUPFAM" id="SSF52540">
    <property type="entry name" value="P-loop containing nucleoside triphosphate hydrolases"/>
    <property type="match status" value="1"/>
</dbReference>
<evidence type="ECO:0000256" key="12">
    <source>
        <dbReference type="ARBA" id="ARBA00034617"/>
    </source>
</evidence>
<dbReference type="Gene3D" id="3.90.320.10">
    <property type="match status" value="1"/>
</dbReference>
<dbReference type="PROSITE" id="PS51198">
    <property type="entry name" value="UVRD_HELICASE_ATP_BIND"/>
    <property type="match status" value="1"/>
</dbReference>
<evidence type="ECO:0000256" key="6">
    <source>
        <dbReference type="ARBA" id="ARBA00022806"/>
    </source>
</evidence>
<keyword evidence="6 15" id="KW-0347">Helicase</keyword>
<dbReference type="InterPro" id="IPR013986">
    <property type="entry name" value="DExx_box_DNA_helicase_dom_sf"/>
</dbReference>
<dbReference type="InterPro" id="IPR014016">
    <property type="entry name" value="UvrD-like_ATP-bd"/>
</dbReference>
<dbReference type="InterPro" id="IPR038726">
    <property type="entry name" value="PDDEXK_AddAB-type"/>
</dbReference>
<dbReference type="InterPro" id="IPR000212">
    <property type="entry name" value="DNA_helicase_UvrD/REP"/>
</dbReference>
<dbReference type="GO" id="GO:0000725">
    <property type="term" value="P:recombinational repair"/>
    <property type="evidence" value="ECO:0007669"/>
    <property type="project" value="TreeGrafter"/>
</dbReference>
<reference evidence="18 19" key="1">
    <citation type="submission" date="2017-09" db="EMBL/GenBank/DDBJ databases">
        <title>Bacterial strain isolated from the female urinary microbiota.</title>
        <authorList>
            <person name="Thomas-White K."/>
            <person name="Kumar N."/>
            <person name="Forster S."/>
            <person name="Putonti C."/>
            <person name="Lawley T."/>
            <person name="Wolfe A.J."/>
        </authorList>
    </citation>
    <scope>NUCLEOTIDE SEQUENCE [LARGE SCALE GENOMIC DNA]</scope>
    <source>
        <strain evidence="18 19">UMB0680</strain>
    </source>
</reference>
<evidence type="ECO:0000256" key="2">
    <source>
        <dbReference type="ARBA" id="ARBA00022722"/>
    </source>
</evidence>
<dbReference type="RefSeq" id="WP_102162828.1">
    <property type="nucleotide sequence ID" value="NZ_PNFZ01000008.1"/>
</dbReference>
<evidence type="ECO:0000313" key="19">
    <source>
        <dbReference type="Proteomes" id="UP000235703"/>
    </source>
</evidence>
<accession>A0A2N6PEY3</accession>
<dbReference type="Gene3D" id="3.40.50.300">
    <property type="entry name" value="P-loop containing nucleotide triphosphate hydrolases"/>
    <property type="match status" value="3"/>
</dbReference>
<comment type="similarity">
    <text evidence="1">Belongs to the helicase family. UvrD subfamily.</text>
</comment>
<keyword evidence="19" id="KW-1185">Reference proteome</keyword>
<evidence type="ECO:0000256" key="1">
    <source>
        <dbReference type="ARBA" id="ARBA00009922"/>
    </source>
</evidence>
<dbReference type="InterPro" id="IPR011335">
    <property type="entry name" value="Restrct_endonuc-II-like"/>
</dbReference>
<keyword evidence="2" id="KW-0540">Nuclease</keyword>
<feature type="binding site" evidence="15">
    <location>
        <begin position="29"/>
        <end position="36"/>
    </location>
    <ligand>
        <name>ATP</name>
        <dbReference type="ChEBI" id="CHEBI:30616"/>
    </ligand>
</feature>
<dbReference type="Pfam" id="PF13361">
    <property type="entry name" value="UvrD_C"/>
    <property type="match status" value="2"/>
</dbReference>
<comment type="caution">
    <text evidence="18">The sequence shown here is derived from an EMBL/GenBank/DDBJ whole genome shotgun (WGS) entry which is preliminary data.</text>
</comment>
<sequence length="966" mass="111398">MSEEFDFGSANPGQREAITTTEGPVLITAGPGTGKTFTLVQRIIYLIDQRNIAPDEIFVATFTEKAAKELVTRISNELERRGMSVNVSEMYVGTFHSLCLRFLKEHIEHTRLKQGFRVLDGFDQIYTIYQNFKAFETIDNIDIVIPSQGRWRKAEEFARIVNALNEELVTPEALEADRDIESRVAGQVFRAYQRILNDENLLDFPSIQVEAYRMLAETPEVLAEYTSKIRYLMVDEYQDTNYIQEQIVFLLGGERQNICVVGDDDQGLYRFRGATIRNILEFPAKFEDGACRVISLVENYRSHPDIVDFYNTWMDTTAGQKFKFSWDTYRYDKQIVAAGGQKTTSPAVLKVAGDDDPEQWHQQVLAFITELRDNGNLTDYNQLAFLFSSVKHPRVTALAKYLEDNGITVYSPRSGMFFDRFEIKLALGCLFLMFPNLVGDFEEDKFFWLNDDFTQFFISCIVTANDYLDEPDHSELRSFVFHHGRIHVSLEAPTDYTFAGLLYQMFALEPFSQYLSADLDRGVIDLRPTRNLAQLTQIIGKFEYLHGINLLSPTKDRQGKRYIDTNTEKLVMTYLRLLYEGGISEYEDDSEYAPSGCVSFLTIHQSKGMEFPVVVVDSLKSVPRKQATTALDVIAHRHYHRPAFEPEDRIKYFDFWRLYYTAFSRAQNLLVLTANEDKSTPSRYFRDVYDPLPDWDDEALDYSEIALEEVRDVNIKRSFSFTSHITVYETCSMQYKFFKELEFQPVRVSAQLFGRLVHQTIEDVHKAAIKGAEDTITPENVQTWFDANYTHLARAEKMYLADPTKKAALDQVLRYAERQGGDWSVIKQAEVDVSLVKPDYILDGTIDLIKGEDGTVEIVDFKATRKPDMVRDSEVLERYRRQLHVYAHLVEERTGEKVSKMHLYYTGENDGVPTITWPHTQTAVDATVQVFDDVAHKILNKDFSTRAESLKTCEECDFKNYCAKAR</sequence>